<feature type="signal peptide" evidence="1">
    <location>
        <begin position="1"/>
        <end position="23"/>
    </location>
</feature>
<evidence type="ECO:0000313" key="2">
    <source>
        <dbReference type="EMBL" id="MBL0740662.1"/>
    </source>
</evidence>
<gene>
    <name evidence="2" type="ORF">JI741_05500</name>
</gene>
<dbReference type="EMBL" id="JAERRB010000001">
    <property type="protein sequence ID" value="MBL0740662.1"/>
    <property type="molecule type" value="Genomic_DNA"/>
</dbReference>
<feature type="chain" id="PRO_5047014531" description="Lipoprotein" evidence="1">
    <location>
        <begin position="24"/>
        <end position="180"/>
    </location>
</feature>
<dbReference type="PROSITE" id="PS51257">
    <property type="entry name" value="PROKAR_LIPOPROTEIN"/>
    <property type="match status" value="1"/>
</dbReference>
<comment type="caution">
    <text evidence="2">The sequence shown here is derived from an EMBL/GenBank/DDBJ whole genome shotgun (WGS) entry which is preliminary data.</text>
</comment>
<sequence length="180" mass="20726">MTRLLLGCFLMLGILLTACSDFGERDVEAAFTKANVYPLTIEHRIFCNSDNDVRKVLEAKLVEDGWVTAQLKHTPDDIGKPLIYFTGKAQPFLLTTNDTLKSFDIQRVKVAEEIFLRVRNIEIDASGNKAIVDYVTEIVNPTPFIVLYKQNTKGEQRRRTFFTRKNDAWTWDGRIIKMTY</sequence>
<accession>A0ABS1KPP0</accession>
<proteinExistence type="predicted"/>
<evidence type="ECO:0008006" key="4">
    <source>
        <dbReference type="Google" id="ProtNLM"/>
    </source>
</evidence>
<name>A0ABS1KPP0_9BACT</name>
<organism evidence="2 3">
    <name type="scientific">Chryseolinea lacunae</name>
    <dbReference type="NCBI Taxonomy" id="2801331"/>
    <lineage>
        <taxon>Bacteria</taxon>
        <taxon>Pseudomonadati</taxon>
        <taxon>Bacteroidota</taxon>
        <taxon>Cytophagia</taxon>
        <taxon>Cytophagales</taxon>
        <taxon>Fulvivirgaceae</taxon>
        <taxon>Chryseolinea</taxon>
    </lineage>
</organism>
<dbReference type="Proteomes" id="UP000613030">
    <property type="component" value="Unassembled WGS sequence"/>
</dbReference>
<dbReference type="RefSeq" id="WP_202007985.1">
    <property type="nucleotide sequence ID" value="NZ_JAERRB010000001.1"/>
</dbReference>
<reference evidence="2 3" key="1">
    <citation type="submission" date="2021-01" db="EMBL/GenBank/DDBJ databases">
        <title>Chryseolinea sp. Jin1 Genome sequencing and assembly.</title>
        <authorList>
            <person name="Kim I."/>
        </authorList>
    </citation>
    <scope>NUCLEOTIDE SEQUENCE [LARGE SCALE GENOMIC DNA]</scope>
    <source>
        <strain evidence="2 3">Jin1</strain>
    </source>
</reference>
<evidence type="ECO:0000256" key="1">
    <source>
        <dbReference type="SAM" id="SignalP"/>
    </source>
</evidence>
<evidence type="ECO:0000313" key="3">
    <source>
        <dbReference type="Proteomes" id="UP000613030"/>
    </source>
</evidence>
<protein>
    <recommendedName>
        <fullName evidence="4">Lipoprotein</fullName>
    </recommendedName>
</protein>
<keyword evidence="1" id="KW-0732">Signal</keyword>
<keyword evidence="3" id="KW-1185">Reference proteome</keyword>